<feature type="compositionally biased region" description="Basic residues" evidence="1">
    <location>
        <begin position="161"/>
        <end position="181"/>
    </location>
</feature>
<feature type="compositionally biased region" description="Basic residues" evidence="1">
    <location>
        <begin position="46"/>
        <end position="63"/>
    </location>
</feature>
<keyword evidence="3" id="KW-1185">Reference proteome</keyword>
<protein>
    <submittedName>
        <fullName evidence="2">Uncharacterized protein</fullName>
    </submittedName>
</protein>
<dbReference type="EMBL" id="JANPWB010000006">
    <property type="protein sequence ID" value="KAJ1182699.1"/>
    <property type="molecule type" value="Genomic_DNA"/>
</dbReference>
<feature type="compositionally biased region" description="Basic residues" evidence="1">
    <location>
        <begin position="71"/>
        <end position="106"/>
    </location>
</feature>
<comment type="caution">
    <text evidence="2">The sequence shown here is derived from an EMBL/GenBank/DDBJ whole genome shotgun (WGS) entry which is preliminary data.</text>
</comment>
<evidence type="ECO:0000256" key="1">
    <source>
        <dbReference type="SAM" id="MobiDB-lite"/>
    </source>
</evidence>
<accession>A0AAV7U2U7</accession>
<sequence>MRFRRGKSQHPLHFPDLQQKEWPDRRRQVGLCLFVLHRRHRHHRLTGIDRRRRRPDRRRGTKRRSMDTGVHLRRRQAAVRRRAISGAPVRRRERLTPWRRRTRHQKHLDGMNIRRRPLATQRRDTRRRVGPGPAIGDRRQDTRRQDLRRQDLRRREQISHRNPRRRGCNRRRHNLQLCHRQ</sequence>
<name>A0AAV7U2U7_PLEWA</name>
<evidence type="ECO:0000313" key="2">
    <source>
        <dbReference type="EMBL" id="KAJ1182699.1"/>
    </source>
</evidence>
<feature type="compositionally biased region" description="Basic and acidic residues" evidence="1">
    <location>
        <begin position="136"/>
        <end position="159"/>
    </location>
</feature>
<reference evidence="2" key="1">
    <citation type="journal article" date="2022" name="bioRxiv">
        <title>Sequencing and chromosome-scale assembly of the giantPleurodeles waltlgenome.</title>
        <authorList>
            <person name="Brown T."/>
            <person name="Elewa A."/>
            <person name="Iarovenko S."/>
            <person name="Subramanian E."/>
            <person name="Araus A.J."/>
            <person name="Petzold A."/>
            <person name="Susuki M."/>
            <person name="Suzuki K.-i.T."/>
            <person name="Hayashi T."/>
            <person name="Toyoda A."/>
            <person name="Oliveira C."/>
            <person name="Osipova E."/>
            <person name="Leigh N.D."/>
            <person name="Simon A."/>
            <person name="Yun M.H."/>
        </authorList>
    </citation>
    <scope>NUCLEOTIDE SEQUENCE</scope>
    <source>
        <strain evidence="2">20211129_DDA</strain>
        <tissue evidence="2">Liver</tissue>
    </source>
</reference>
<dbReference type="Proteomes" id="UP001066276">
    <property type="component" value="Chromosome 3_2"/>
</dbReference>
<proteinExistence type="predicted"/>
<feature type="region of interest" description="Disordered" evidence="1">
    <location>
        <begin position="46"/>
        <end position="181"/>
    </location>
</feature>
<organism evidence="2 3">
    <name type="scientific">Pleurodeles waltl</name>
    <name type="common">Iberian ribbed newt</name>
    <dbReference type="NCBI Taxonomy" id="8319"/>
    <lineage>
        <taxon>Eukaryota</taxon>
        <taxon>Metazoa</taxon>
        <taxon>Chordata</taxon>
        <taxon>Craniata</taxon>
        <taxon>Vertebrata</taxon>
        <taxon>Euteleostomi</taxon>
        <taxon>Amphibia</taxon>
        <taxon>Batrachia</taxon>
        <taxon>Caudata</taxon>
        <taxon>Salamandroidea</taxon>
        <taxon>Salamandridae</taxon>
        <taxon>Pleurodelinae</taxon>
        <taxon>Pleurodeles</taxon>
    </lineage>
</organism>
<gene>
    <name evidence="2" type="ORF">NDU88_007883</name>
</gene>
<dbReference type="AlphaFoldDB" id="A0AAV7U2U7"/>
<evidence type="ECO:0000313" key="3">
    <source>
        <dbReference type="Proteomes" id="UP001066276"/>
    </source>
</evidence>